<organism evidence="2">
    <name type="scientific">Zea mays</name>
    <name type="common">Maize</name>
    <dbReference type="NCBI Taxonomy" id="4577"/>
    <lineage>
        <taxon>Eukaryota</taxon>
        <taxon>Viridiplantae</taxon>
        <taxon>Streptophyta</taxon>
        <taxon>Embryophyta</taxon>
        <taxon>Tracheophyta</taxon>
        <taxon>Spermatophyta</taxon>
        <taxon>Magnoliopsida</taxon>
        <taxon>Liliopsida</taxon>
        <taxon>Poales</taxon>
        <taxon>Poaceae</taxon>
        <taxon>PACMAD clade</taxon>
        <taxon>Panicoideae</taxon>
        <taxon>Andropogonodae</taxon>
        <taxon>Andropogoneae</taxon>
        <taxon>Tripsacinae</taxon>
        <taxon>Zea</taxon>
    </lineage>
</organism>
<dbReference type="GeneID" id="100304430"/>
<dbReference type="AlphaFoldDB" id="C0HFM2"/>
<dbReference type="KEGG" id="zma:100304430"/>
<accession>C0HFM2</accession>
<dbReference type="EMBL" id="BT061128">
    <property type="protein sequence ID" value="ACN25825.1"/>
    <property type="molecule type" value="mRNA"/>
</dbReference>
<evidence type="ECO:0000256" key="1">
    <source>
        <dbReference type="SAM" id="MobiDB-lite"/>
    </source>
</evidence>
<sequence>MGPRWRAIPSLQVPRTRQKSQHRKYFRNVKRGQKGYLPPGYWSLEIPSCDCSRHRFDVAGGHGCDIDSVVSLVLIHASADQAVAVSERASSLVGARVG</sequence>
<dbReference type="OrthoDB" id="672903at2759"/>
<name>C0HFM2_MAIZE</name>
<evidence type="ECO:0000313" key="2">
    <source>
        <dbReference type="EMBL" id="ACN25825.1"/>
    </source>
</evidence>
<proteinExistence type="evidence at transcript level"/>
<protein>
    <submittedName>
        <fullName evidence="2">Uncharacterized protein</fullName>
    </submittedName>
</protein>
<reference evidence="2" key="1">
    <citation type="journal article" date="2009" name="PLoS Genet.">
        <title>Sequencing, mapping, and analysis of 27,455 maize full-length cDNAs.</title>
        <authorList>
            <person name="Soderlund C."/>
            <person name="Descour A."/>
            <person name="Kudrna D."/>
            <person name="Bomhoff M."/>
            <person name="Boyd L."/>
            <person name="Currie J."/>
            <person name="Angelova A."/>
            <person name="Collura K."/>
            <person name="Wissotski M."/>
            <person name="Ashley E."/>
            <person name="Morrow D."/>
            <person name="Fernandes J."/>
            <person name="Walbot V."/>
            <person name="Yu Y."/>
        </authorList>
    </citation>
    <scope>NUCLEOTIDE SEQUENCE</scope>
    <source>
        <strain evidence="2">B73</strain>
    </source>
</reference>
<feature type="region of interest" description="Disordered" evidence="1">
    <location>
        <begin position="1"/>
        <end position="23"/>
    </location>
</feature>